<evidence type="ECO:0000256" key="3">
    <source>
        <dbReference type="ARBA" id="ARBA00022475"/>
    </source>
</evidence>
<dbReference type="PANTHER" id="PTHR33281">
    <property type="entry name" value="UPF0187 PROTEIN YNEE"/>
    <property type="match status" value="1"/>
</dbReference>
<dbReference type="Proteomes" id="UP001479436">
    <property type="component" value="Unassembled WGS sequence"/>
</dbReference>
<keyword evidence="7" id="KW-0472">Membrane</keyword>
<dbReference type="EMBL" id="JASJQH010011936">
    <property type="protein sequence ID" value="KAK9663427.1"/>
    <property type="molecule type" value="Genomic_DNA"/>
</dbReference>
<comment type="subcellular location">
    <subcellularLocation>
        <location evidence="1">Cell membrane</location>
        <topology evidence="1">Multi-pass membrane protein</topology>
    </subcellularLocation>
</comment>
<proteinExistence type="predicted"/>
<dbReference type="InterPro" id="IPR044669">
    <property type="entry name" value="YneE/VCCN1/2-like"/>
</dbReference>
<name>A0ABR2VJG7_9FUNG</name>
<gene>
    <name evidence="8" type="ORF">K7432_018108</name>
</gene>
<keyword evidence="5" id="KW-1133">Transmembrane helix</keyword>
<keyword evidence="2" id="KW-0813">Transport</keyword>
<reference evidence="8 9" key="1">
    <citation type="submission" date="2023-04" db="EMBL/GenBank/DDBJ databases">
        <title>Genome of Basidiobolus ranarum AG-B5.</title>
        <authorList>
            <person name="Stajich J.E."/>
            <person name="Carter-House D."/>
            <person name="Gryganskyi A."/>
        </authorList>
    </citation>
    <scope>NUCLEOTIDE SEQUENCE [LARGE SCALE GENOMIC DNA]</scope>
    <source>
        <strain evidence="8 9">AG-B5</strain>
    </source>
</reference>
<keyword evidence="4" id="KW-0812">Transmembrane</keyword>
<evidence type="ECO:0000313" key="9">
    <source>
        <dbReference type="Proteomes" id="UP001479436"/>
    </source>
</evidence>
<keyword evidence="9" id="KW-1185">Reference proteome</keyword>
<evidence type="ECO:0000256" key="7">
    <source>
        <dbReference type="ARBA" id="ARBA00023136"/>
    </source>
</evidence>
<comment type="caution">
    <text evidence="8">The sequence shown here is derived from an EMBL/GenBank/DDBJ whole genome shotgun (WGS) entry which is preliminary data.</text>
</comment>
<organism evidence="8 9">
    <name type="scientific">Basidiobolus ranarum</name>
    <dbReference type="NCBI Taxonomy" id="34480"/>
    <lineage>
        <taxon>Eukaryota</taxon>
        <taxon>Fungi</taxon>
        <taxon>Fungi incertae sedis</taxon>
        <taxon>Zoopagomycota</taxon>
        <taxon>Entomophthoromycotina</taxon>
        <taxon>Basidiobolomycetes</taxon>
        <taxon>Basidiobolales</taxon>
        <taxon>Basidiobolaceae</taxon>
        <taxon>Basidiobolus</taxon>
    </lineage>
</organism>
<dbReference type="PANTHER" id="PTHR33281:SF19">
    <property type="entry name" value="VOLTAGE-DEPENDENT ANION CHANNEL-FORMING PROTEIN YNEE"/>
    <property type="match status" value="1"/>
</dbReference>
<evidence type="ECO:0000256" key="5">
    <source>
        <dbReference type="ARBA" id="ARBA00022989"/>
    </source>
</evidence>
<keyword evidence="3" id="KW-1003">Cell membrane</keyword>
<evidence type="ECO:0000256" key="1">
    <source>
        <dbReference type="ARBA" id="ARBA00004651"/>
    </source>
</evidence>
<keyword evidence="6" id="KW-0406">Ion transport</keyword>
<evidence type="ECO:0000256" key="2">
    <source>
        <dbReference type="ARBA" id="ARBA00022448"/>
    </source>
</evidence>
<evidence type="ECO:0000256" key="4">
    <source>
        <dbReference type="ARBA" id="ARBA00022692"/>
    </source>
</evidence>
<evidence type="ECO:0000256" key="6">
    <source>
        <dbReference type="ARBA" id="ARBA00023065"/>
    </source>
</evidence>
<accession>A0ABR2VJG7</accession>
<dbReference type="Pfam" id="PF25539">
    <property type="entry name" value="Bestrophin_2"/>
    <property type="match status" value="1"/>
</dbReference>
<evidence type="ECO:0000313" key="8">
    <source>
        <dbReference type="EMBL" id="KAK9663427.1"/>
    </source>
</evidence>
<protein>
    <submittedName>
        <fullName evidence="8">Uncharacterized protein</fullName>
    </submittedName>
</protein>
<sequence length="299" mass="34094">MSTFEAFDSLESLGLIDSGSAHKIRKAISRETPDVFTYKGTALQTISKYVLFYTLYTGLLASGYGKRRLLPTFSNSVASVLSTVTGLLLAFRMNNAYDKYSEGRKLWCNLTLNARNFTRYVWVHVKPDHSVKGGSKEKIYKHKVVLMKLAVAYMLAVKHQLREENGFEFPEVHKALPKKFVDSLADREKGGWKEEENAPLRIGHMLDTYIEYLHSRKILDDSQFNVLVNYVNSFVDIFTNLERVLTTPIPLSYHMHLKQIITLYCLALPPTLIEQLGYWAVPVMAVASFTFFGIEQISS</sequence>